<accession>A0A1I5Q8V5</accession>
<name>A0A1I5Q8V5_9RHOB</name>
<reference evidence="3 4" key="1">
    <citation type="submission" date="2016-10" db="EMBL/GenBank/DDBJ databases">
        <authorList>
            <person name="de Groot N.N."/>
        </authorList>
    </citation>
    <scope>NUCLEOTIDE SEQUENCE [LARGE SCALE GENOMIC DNA]</scope>
    <source>
        <strain evidence="3 4">DSM 19547</strain>
    </source>
</reference>
<dbReference type="SUPFAM" id="SSF56524">
    <property type="entry name" value="Oxidoreductase molybdopterin-binding domain"/>
    <property type="match status" value="1"/>
</dbReference>
<dbReference type="Pfam" id="PF00174">
    <property type="entry name" value="Oxidored_molyb"/>
    <property type="match status" value="1"/>
</dbReference>
<dbReference type="Proteomes" id="UP000199356">
    <property type="component" value="Unassembled WGS sequence"/>
</dbReference>
<dbReference type="STRING" id="441119.SAMN04488047_106118"/>
<dbReference type="EMBL" id="FOXA01000006">
    <property type="protein sequence ID" value="SFP42587.1"/>
    <property type="molecule type" value="Genomic_DNA"/>
</dbReference>
<feature type="chain" id="PRO_5011739725" description="Oxidoreductase molybdopterin-binding domain-containing protein" evidence="1">
    <location>
        <begin position="24"/>
        <end position="164"/>
    </location>
</feature>
<proteinExistence type="predicted"/>
<evidence type="ECO:0000256" key="1">
    <source>
        <dbReference type="SAM" id="SignalP"/>
    </source>
</evidence>
<protein>
    <recommendedName>
        <fullName evidence="2">Oxidoreductase molybdopterin-binding domain-containing protein</fullName>
    </recommendedName>
</protein>
<feature type="signal peptide" evidence="1">
    <location>
        <begin position="1"/>
        <end position="23"/>
    </location>
</feature>
<keyword evidence="1" id="KW-0732">Signal</keyword>
<evidence type="ECO:0000259" key="2">
    <source>
        <dbReference type="Pfam" id="PF00174"/>
    </source>
</evidence>
<keyword evidence="4" id="KW-1185">Reference proteome</keyword>
<gene>
    <name evidence="3" type="ORF">SAMN04488047_106118</name>
</gene>
<dbReference type="InterPro" id="IPR036374">
    <property type="entry name" value="OxRdtase_Mopterin-bd_sf"/>
</dbReference>
<dbReference type="InterPro" id="IPR000572">
    <property type="entry name" value="OxRdtase_Mopterin-bd_dom"/>
</dbReference>
<dbReference type="RefSeq" id="WP_177215116.1">
    <property type="nucleotide sequence ID" value="NZ_FOXA01000006.1"/>
</dbReference>
<dbReference type="AlphaFoldDB" id="A0A1I5Q8V5"/>
<evidence type="ECO:0000313" key="4">
    <source>
        <dbReference type="Proteomes" id="UP000199356"/>
    </source>
</evidence>
<sequence length="164" mass="17994">MTRFLTALSLYAALLLSAAGASAQPVLTVTVDPDDASRATEYTADELLALESVEVTTDNDYLEDGPATFTGPLLRTLLADADLEPGDEIQVAALNDYRTSIPAEDVLDYDVIVAVLMDGEPMSVRDKGPFWVIYPMSDNPELQEPKFNDRLIWQLSKVELTQPE</sequence>
<organism evidence="3 4">
    <name type="scientific">Tranquillimonas alkanivorans</name>
    <dbReference type="NCBI Taxonomy" id="441119"/>
    <lineage>
        <taxon>Bacteria</taxon>
        <taxon>Pseudomonadati</taxon>
        <taxon>Pseudomonadota</taxon>
        <taxon>Alphaproteobacteria</taxon>
        <taxon>Rhodobacterales</taxon>
        <taxon>Roseobacteraceae</taxon>
        <taxon>Tranquillimonas</taxon>
    </lineage>
</organism>
<evidence type="ECO:0000313" key="3">
    <source>
        <dbReference type="EMBL" id="SFP42587.1"/>
    </source>
</evidence>
<feature type="domain" description="Oxidoreductase molybdopterin-binding" evidence="2">
    <location>
        <begin position="65"/>
        <end position="135"/>
    </location>
</feature>
<dbReference type="Gene3D" id="3.90.420.10">
    <property type="entry name" value="Oxidoreductase, molybdopterin-binding domain"/>
    <property type="match status" value="1"/>
</dbReference>